<protein>
    <submittedName>
        <fullName evidence="3">DUF222 domain-containing protein</fullName>
    </submittedName>
</protein>
<dbReference type="SMART" id="SM00507">
    <property type="entry name" value="HNHc"/>
    <property type="match status" value="1"/>
</dbReference>
<keyword evidence="4" id="KW-1185">Reference proteome</keyword>
<accession>A0ABV6NXR9</accession>
<dbReference type="Pfam" id="PF01844">
    <property type="entry name" value="HNH"/>
    <property type="match status" value="1"/>
</dbReference>
<dbReference type="Gene3D" id="1.10.30.50">
    <property type="match status" value="1"/>
</dbReference>
<evidence type="ECO:0000313" key="4">
    <source>
        <dbReference type="Proteomes" id="UP001589894"/>
    </source>
</evidence>
<dbReference type="EMBL" id="JBHLUE010000011">
    <property type="protein sequence ID" value="MFC0565580.1"/>
    <property type="molecule type" value="Genomic_DNA"/>
</dbReference>
<comment type="similarity">
    <text evidence="1">Belongs to the Rv1128c/1148c/1588c/1702c/1945/3466 family.</text>
</comment>
<evidence type="ECO:0000259" key="2">
    <source>
        <dbReference type="SMART" id="SM00507"/>
    </source>
</evidence>
<proteinExistence type="inferred from homology"/>
<evidence type="ECO:0000256" key="1">
    <source>
        <dbReference type="ARBA" id="ARBA00023450"/>
    </source>
</evidence>
<dbReference type="InterPro" id="IPR003615">
    <property type="entry name" value="HNH_nuc"/>
</dbReference>
<sequence length="416" mass="44530">MRGALARAREAVDDCLDLPASTLSGAELVAALDEAMVVQRKAAALVLELVGEIDRSGLPREQGATSTVAWLRHRMRVSASAARTLVADAETLDVAPAPLRDAVTSGSISPEQARVVGATLRTVQVEAGAVAADKAVGILLDWAGRFEPDGLRRLGHRILEHVAPQVAEDAQRRALDAADKSAQRDRYLNVSPTGDGRIRLSGLLDAETGAVLRAALDPLTRPGAAEDDRNPGQRRHDALAELCRLALRAADLPDSGGAPAQVVVTTSFDAMTGRLGVGRLDTGQPLSAATVRRLACDARILPAVLNGRGQVLDVGRQRRLFTGPIRRALVLRDGGCAFPGCDRPPHWAQGHHIRHWSDGGDTSVANGVLLCGHHHRAVHQDGWVVRMTADGQPEFVPPPWVDARGHPRRNEFHRRC</sequence>
<gene>
    <name evidence="3" type="ORF">ACFFHU_15740</name>
</gene>
<dbReference type="InterPro" id="IPR002711">
    <property type="entry name" value="HNH"/>
</dbReference>
<organism evidence="3 4">
    <name type="scientific">Plantactinospora siamensis</name>
    <dbReference type="NCBI Taxonomy" id="555372"/>
    <lineage>
        <taxon>Bacteria</taxon>
        <taxon>Bacillati</taxon>
        <taxon>Actinomycetota</taxon>
        <taxon>Actinomycetes</taxon>
        <taxon>Micromonosporales</taxon>
        <taxon>Micromonosporaceae</taxon>
        <taxon>Plantactinospora</taxon>
    </lineage>
</organism>
<name>A0ABV6NXR9_9ACTN</name>
<comment type="caution">
    <text evidence="3">The sequence shown here is derived from an EMBL/GenBank/DDBJ whole genome shotgun (WGS) entry which is preliminary data.</text>
</comment>
<evidence type="ECO:0000313" key="3">
    <source>
        <dbReference type="EMBL" id="MFC0565580.1"/>
    </source>
</evidence>
<dbReference type="Pfam" id="PF02720">
    <property type="entry name" value="DUF222"/>
    <property type="match status" value="1"/>
</dbReference>
<dbReference type="Proteomes" id="UP001589894">
    <property type="component" value="Unassembled WGS sequence"/>
</dbReference>
<reference evidence="3 4" key="1">
    <citation type="submission" date="2024-09" db="EMBL/GenBank/DDBJ databases">
        <authorList>
            <person name="Sun Q."/>
            <person name="Mori K."/>
        </authorList>
    </citation>
    <scope>NUCLEOTIDE SEQUENCE [LARGE SCALE GENOMIC DNA]</scope>
    <source>
        <strain evidence="3 4">TBRC 2205</strain>
    </source>
</reference>
<dbReference type="InterPro" id="IPR003870">
    <property type="entry name" value="DUF222"/>
</dbReference>
<feature type="domain" description="HNH nuclease" evidence="2">
    <location>
        <begin position="324"/>
        <end position="376"/>
    </location>
</feature>
<dbReference type="RefSeq" id="WP_377339489.1">
    <property type="nucleotide sequence ID" value="NZ_JBHLUE010000011.1"/>
</dbReference>
<dbReference type="CDD" id="cd00085">
    <property type="entry name" value="HNHc"/>
    <property type="match status" value="1"/>
</dbReference>